<dbReference type="InterPro" id="IPR007518">
    <property type="entry name" value="MINDY"/>
</dbReference>
<dbReference type="AlphaFoldDB" id="A0A1Y2EQS7"/>
<keyword evidence="4" id="KW-1185">Reference proteome</keyword>
<dbReference type="InterPro" id="IPR033979">
    <property type="entry name" value="MINDY_domain"/>
</dbReference>
<feature type="region of interest" description="Disordered" evidence="1">
    <location>
        <begin position="1"/>
        <end position="98"/>
    </location>
</feature>
<feature type="compositionally biased region" description="Polar residues" evidence="1">
    <location>
        <begin position="72"/>
        <end position="85"/>
    </location>
</feature>
<feature type="compositionally biased region" description="Low complexity" evidence="1">
    <location>
        <begin position="86"/>
        <end position="98"/>
    </location>
</feature>
<dbReference type="OMA" id="GVEMSIF"/>
<sequence length="467" mass="51068">MLSDAAMQELPAPPMPRKSSRRRSSQMSASALASVSLHDSEPSAPSTPALGLQGQPDEIGVKLSEHDDHSGNMANEAQSQPERTNTASAPRLPSRRPSSTSYRVKCITFLGERVPILCQAANGPCPILSIANFLSLTGSLRLPRSGLLAADDLTQLLADHLLQQESSDLTMIAKLGNLHKGLDVNPQFHASSAFKEGPEIMAAFEAQLVHAWLPDPETESDAYKLLTDGPGAQGYEAAQAFVLNNIESQTPEGEQALLLQQWFDTHATCMTAFGLQALRESMQSGELRILFYNSHFSLLLKHFESDGLFCLVSDAGYAHTGDDVVWESLTQGEASVMLSSDFVPRDVLSSSRKEDAFGQQAPSPAPAHQEGSEDAAYARALQEEDDLAVAQRLQDEEQANYARRERDHQRRQQQQVEQQQQSSHQGANAGLQGHTQQAMQPQRQIKDTVPNQPPRSAKRGKKECIIM</sequence>
<dbReference type="GO" id="GO:1990380">
    <property type="term" value="F:K48-linked deubiquitinase activity"/>
    <property type="evidence" value="ECO:0007669"/>
    <property type="project" value="InterPro"/>
</dbReference>
<evidence type="ECO:0000259" key="2">
    <source>
        <dbReference type="Pfam" id="PF04424"/>
    </source>
</evidence>
<evidence type="ECO:0000313" key="3">
    <source>
        <dbReference type="EMBL" id="ORY73908.1"/>
    </source>
</evidence>
<dbReference type="EMBL" id="MCFI01000032">
    <property type="protein sequence ID" value="ORY73908.1"/>
    <property type="molecule type" value="Genomic_DNA"/>
</dbReference>
<dbReference type="RefSeq" id="XP_040721913.1">
    <property type="nucleotide sequence ID" value="XM_040866489.1"/>
</dbReference>
<gene>
    <name evidence="3" type="ORF">BCR37DRAFT_228451</name>
</gene>
<feature type="region of interest" description="Disordered" evidence="1">
    <location>
        <begin position="350"/>
        <end position="375"/>
    </location>
</feature>
<dbReference type="Proteomes" id="UP000193685">
    <property type="component" value="Unassembled WGS sequence"/>
</dbReference>
<dbReference type="PANTHER" id="PTHR18063:SF6">
    <property type="entry name" value="UBIQUITIN CARBOXYL-TERMINAL HYDROLASE"/>
    <property type="match status" value="1"/>
</dbReference>
<comment type="caution">
    <text evidence="3">The sequence shown here is derived from an EMBL/GenBank/DDBJ whole genome shotgun (WGS) entry which is preliminary data.</text>
</comment>
<evidence type="ECO:0000256" key="1">
    <source>
        <dbReference type="SAM" id="MobiDB-lite"/>
    </source>
</evidence>
<feature type="region of interest" description="Disordered" evidence="1">
    <location>
        <begin position="400"/>
        <end position="467"/>
    </location>
</feature>
<organism evidence="3 4">
    <name type="scientific">Protomyces lactucae-debilis</name>
    <dbReference type="NCBI Taxonomy" id="2754530"/>
    <lineage>
        <taxon>Eukaryota</taxon>
        <taxon>Fungi</taxon>
        <taxon>Dikarya</taxon>
        <taxon>Ascomycota</taxon>
        <taxon>Taphrinomycotina</taxon>
        <taxon>Taphrinomycetes</taxon>
        <taxon>Taphrinales</taxon>
        <taxon>Protomycetaceae</taxon>
        <taxon>Protomyces</taxon>
    </lineage>
</organism>
<feature type="compositionally biased region" description="Low complexity" evidence="1">
    <location>
        <begin position="25"/>
        <end position="36"/>
    </location>
</feature>
<dbReference type="GO" id="GO:0071944">
    <property type="term" value="C:cell periphery"/>
    <property type="evidence" value="ECO:0007669"/>
    <property type="project" value="TreeGrafter"/>
</dbReference>
<feature type="compositionally biased region" description="Low complexity" evidence="1">
    <location>
        <begin position="412"/>
        <end position="425"/>
    </location>
</feature>
<feature type="compositionally biased region" description="Polar residues" evidence="1">
    <location>
        <begin position="433"/>
        <end position="443"/>
    </location>
</feature>
<dbReference type="GeneID" id="63783088"/>
<dbReference type="OrthoDB" id="10261212at2759"/>
<dbReference type="GO" id="GO:0016807">
    <property type="term" value="F:cysteine-type carboxypeptidase activity"/>
    <property type="evidence" value="ECO:0007669"/>
    <property type="project" value="TreeGrafter"/>
</dbReference>
<dbReference type="PANTHER" id="PTHR18063">
    <property type="entry name" value="NF-E2 INDUCIBLE PROTEIN"/>
    <property type="match status" value="1"/>
</dbReference>
<protein>
    <recommendedName>
        <fullName evidence="2">MINDY deubiquitinase domain-containing protein</fullName>
    </recommendedName>
</protein>
<dbReference type="Pfam" id="PF04424">
    <property type="entry name" value="MINDY_DUB"/>
    <property type="match status" value="1"/>
</dbReference>
<dbReference type="GO" id="GO:0005829">
    <property type="term" value="C:cytosol"/>
    <property type="evidence" value="ECO:0007669"/>
    <property type="project" value="TreeGrafter"/>
</dbReference>
<name>A0A1Y2EQS7_PROLT</name>
<dbReference type="GO" id="GO:0004843">
    <property type="term" value="F:cysteine-type deubiquitinase activity"/>
    <property type="evidence" value="ECO:0007669"/>
    <property type="project" value="InterPro"/>
</dbReference>
<dbReference type="STRING" id="56484.A0A1Y2EQS7"/>
<reference evidence="3 4" key="1">
    <citation type="submission" date="2016-07" db="EMBL/GenBank/DDBJ databases">
        <title>Pervasive Adenine N6-methylation of Active Genes in Fungi.</title>
        <authorList>
            <consortium name="DOE Joint Genome Institute"/>
            <person name="Mondo S.J."/>
            <person name="Dannebaum R.O."/>
            <person name="Kuo R.C."/>
            <person name="Labutti K."/>
            <person name="Haridas S."/>
            <person name="Kuo A."/>
            <person name="Salamov A."/>
            <person name="Ahrendt S.R."/>
            <person name="Lipzen A."/>
            <person name="Sullivan W."/>
            <person name="Andreopoulos W.B."/>
            <person name="Clum A."/>
            <person name="Lindquist E."/>
            <person name="Daum C."/>
            <person name="Ramamoorthy G.K."/>
            <person name="Gryganskyi A."/>
            <person name="Culley D."/>
            <person name="Magnuson J.K."/>
            <person name="James T.Y."/>
            <person name="O'Malley M.A."/>
            <person name="Stajich J.E."/>
            <person name="Spatafora J.W."/>
            <person name="Visel A."/>
            <person name="Grigoriev I.V."/>
        </authorList>
    </citation>
    <scope>NUCLEOTIDE SEQUENCE [LARGE SCALE GENOMIC DNA]</scope>
    <source>
        <strain evidence="3 4">12-1054</strain>
    </source>
</reference>
<accession>A0A1Y2EQS7</accession>
<feature type="domain" description="MINDY deubiquitinase" evidence="2">
    <location>
        <begin position="101"/>
        <end position="333"/>
    </location>
</feature>
<evidence type="ECO:0000313" key="4">
    <source>
        <dbReference type="Proteomes" id="UP000193685"/>
    </source>
</evidence>
<dbReference type="GO" id="GO:0071108">
    <property type="term" value="P:protein K48-linked deubiquitination"/>
    <property type="evidence" value="ECO:0007669"/>
    <property type="project" value="TreeGrafter"/>
</dbReference>
<feature type="compositionally biased region" description="Basic and acidic residues" evidence="1">
    <location>
        <begin position="59"/>
        <end position="70"/>
    </location>
</feature>
<proteinExistence type="predicted"/>